<evidence type="ECO:0000313" key="2">
    <source>
        <dbReference type="EMBL" id="MCL7049810.1"/>
    </source>
</evidence>
<comment type="caution">
    <text evidence="2">The sequence shown here is derived from an EMBL/GenBank/DDBJ whole genome shotgun (WGS) entry which is preliminary data.</text>
</comment>
<evidence type="ECO:0000259" key="1">
    <source>
        <dbReference type="Pfam" id="PF25019"/>
    </source>
</evidence>
<dbReference type="Gene3D" id="3.80.10.10">
    <property type="entry name" value="Ribonuclease Inhibitor"/>
    <property type="match status" value="1"/>
</dbReference>
<evidence type="ECO:0000313" key="3">
    <source>
        <dbReference type="Proteomes" id="UP001177140"/>
    </source>
</evidence>
<accession>A0AA41VYZ0</accession>
<dbReference type="PANTHER" id="PTHR47186">
    <property type="entry name" value="LEUCINE-RICH REPEAT-CONTAINING PROTEIN 57"/>
    <property type="match status" value="1"/>
</dbReference>
<dbReference type="PROSITE" id="PS51450">
    <property type="entry name" value="LRR"/>
    <property type="match status" value="1"/>
</dbReference>
<dbReference type="PANTHER" id="PTHR47186:SF3">
    <property type="entry name" value="OS09G0267800 PROTEIN"/>
    <property type="match status" value="1"/>
</dbReference>
<dbReference type="AlphaFoldDB" id="A0AA41VYZ0"/>
<dbReference type="InterPro" id="IPR001611">
    <property type="entry name" value="Leu-rich_rpt"/>
</dbReference>
<dbReference type="InterPro" id="IPR032675">
    <property type="entry name" value="LRR_dom_sf"/>
</dbReference>
<gene>
    <name evidence="2" type="ORF">MKW94_008522</name>
</gene>
<proteinExistence type="predicted"/>
<sequence>MPDLVYDLVEFISSSGDAYIRWHELDEKRLSSSSRKSFEYARYSSLCCTTVDERSFEDLHKSKGLRTLLICIRHVTRHIHRIPSDIFLNLSQIRVLDLARAGLSEFPNSICHLLQLRFLDLSFNFIQDIPEGITMLNNLQTFIIKSEVTELKFPRNMGNLDNLFYLDLGVGYTPFVMPRGIGEITNLQALRAFAVDEMYGRIEVLRELVNLRGSLVVLKLENLWNCKEENIKDCLINKKWINKLELVWNSWQSAAFAANTLARLEPHKNLKYLVVYRYGGIKFPNWVGDPSFSNLETIQLDTCENCEILPPLGQLPMLKSLRIHGPMLELQYIDSEFCGKNMGKTKRFPSLRTLTIRSLSNLERWGGLERGDMPLLQKLNIRSCEMLISLPTLRFLGSLQELHIQSCPKLQKLPDRSLPHSVNSLIIVDCPKLLESCRKKWSWSKIIRTEPSLDR</sequence>
<keyword evidence="3" id="KW-1185">Reference proteome</keyword>
<dbReference type="Pfam" id="PF25019">
    <property type="entry name" value="LRR_R13L1-DRL21"/>
    <property type="match status" value="1"/>
</dbReference>
<feature type="domain" description="R13L1/DRL21-like LRR repeat region" evidence="1">
    <location>
        <begin position="202"/>
        <end position="324"/>
    </location>
</feature>
<dbReference type="EMBL" id="JAJJMA010320438">
    <property type="protein sequence ID" value="MCL7049810.1"/>
    <property type="molecule type" value="Genomic_DNA"/>
</dbReference>
<dbReference type="InterPro" id="IPR056789">
    <property type="entry name" value="LRR_R13L1-DRL21"/>
</dbReference>
<dbReference type="SUPFAM" id="SSF52058">
    <property type="entry name" value="L domain-like"/>
    <property type="match status" value="1"/>
</dbReference>
<name>A0AA41VYZ0_PAPNU</name>
<organism evidence="2 3">
    <name type="scientific">Papaver nudicaule</name>
    <name type="common">Iceland poppy</name>
    <dbReference type="NCBI Taxonomy" id="74823"/>
    <lineage>
        <taxon>Eukaryota</taxon>
        <taxon>Viridiplantae</taxon>
        <taxon>Streptophyta</taxon>
        <taxon>Embryophyta</taxon>
        <taxon>Tracheophyta</taxon>
        <taxon>Spermatophyta</taxon>
        <taxon>Magnoliopsida</taxon>
        <taxon>Ranunculales</taxon>
        <taxon>Papaveraceae</taxon>
        <taxon>Papaveroideae</taxon>
        <taxon>Papaver</taxon>
    </lineage>
</organism>
<protein>
    <recommendedName>
        <fullName evidence="1">R13L1/DRL21-like LRR repeat region domain-containing protein</fullName>
    </recommendedName>
</protein>
<reference evidence="2" key="1">
    <citation type="submission" date="2022-03" db="EMBL/GenBank/DDBJ databases">
        <title>A functionally conserved STORR gene fusion in Papaver species that diverged 16.8 million years ago.</title>
        <authorList>
            <person name="Catania T."/>
        </authorList>
    </citation>
    <scope>NUCLEOTIDE SEQUENCE</scope>
    <source>
        <strain evidence="2">S-191538</strain>
    </source>
</reference>
<dbReference type="Proteomes" id="UP001177140">
    <property type="component" value="Unassembled WGS sequence"/>
</dbReference>